<feature type="transmembrane region" description="Helical" evidence="6">
    <location>
        <begin position="6"/>
        <end position="26"/>
    </location>
</feature>
<evidence type="ECO:0000313" key="8">
    <source>
        <dbReference type="Proteomes" id="UP000242592"/>
    </source>
</evidence>
<keyword evidence="2" id="KW-1003">Cell membrane</keyword>
<keyword evidence="4 6" id="KW-1133">Transmembrane helix</keyword>
<dbReference type="Proteomes" id="UP000242592">
    <property type="component" value="Unassembled WGS sequence"/>
</dbReference>
<dbReference type="GO" id="GO:0015658">
    <property type="term" value="F:branched-chain amino acid transmembrane transporter activity"/>
    <property type="evidence" value="ECO:0007669"/>
    <property type="project" value="InterPro"/>
</dbReference>
<dbReference type="GO" id="GO:0005886">
    <property type="term" value="C:plasma membrane"/>
    <property type="evidence" value="ECO:0007669"/>
    <property type="project" value="UniProtKB-SubCell"/>
</dbReference>
<feature type="transmembrane region" description="Helical" evidence="6">
    <location>
        <begin position="175"/>
        <end position="192"/>
    </location>
</feature>
<protein>
    <submittedName>
        <fullName evidence="7">Amino acid/amide ABC transporter membrane protein 2, HAAT family</fullName>
    </submittedName>
</protein>
<evidence type="ECO:0000313" key="7">
    <source>
        <dbReference type="EMBL" id="SHH16878.1"/>
    </source>
</evidence>
<dbReference type="PANTHER" id="PTHR30482:SF10">
    <property type="entry name" value="HIGH-AFFINITY BRANCHED-CHAIN AMINO ACID TRANSPORT PROTEIN BRAE"/>
    <property type="match status" value="1"/>
</dbReference>
<dbReference type="InterPro" id="IPR001851">
    <property type="entry name" value="ABC_transp_permease"/>
</dbReference>
<dbReference type="CDD" id="cd06581">
    <property type="entry name" value="TM_PBP1_LivM_like"/>
    <property type="match status" value="1"/>
</dbReference>
<evidence type="ECO:0000256" key="4">
    <source>
        <dbReference type="ARBA" id="ARBA00022989"/>
    </source>
</evidence>
<dbReference type="PANTHER" id="PTHR30482">
    <property type="entry name" value="HIGH-AFFINITY BRANCHED-CHAIN AMINO ACID TRANSPORT SYSTEM PERMEASE"/>
    <property type="match status" value="1"/>
</dbReference>
<organism evidence="7 8">
    <name type="scientific">Thermosipho atlanticus DSM 15807</name>
    <dbReference type="NCBI Taxonomy" id="1123380"/>
    <lineage>
        <taxon>Bacteria</taxon>
        <taxon>Thermotogati</taxon>
        <taxon>Thermotogota</taxon>
        <taxon>Thermotogae</taxon>
        <taxon>Thermotogales</taxon>
        <taxon>Fervidobacteriaceae</taxon>
        <taxon>Thermosipho</taxon>
    </lineage>
</organism>
<evidence type="ECO:0000256" key="1">
    <source>
        <dbReference type="ARBA" id="ARBA00004651"/>
    </source>
</evidence>
<evidence type="ECO:0000256" key="5">
    <source>
        <dbReference type="ARBA" id="ARBA00023136"/>
    </source>
</evidence>
<feature type="transmembrane region" description="Helical" evidence="6">
    <location>
        <begin position="38"/>
        <end position="55"/>
    </location>
</feature>
<sequence>MEKLSPKTTAILTILTILVFMFLLLIATKTLDSYRLRIINLMAIYAIMAVSLNLINGITGILSLGHSGFILIGAYTSALLTLTPEQKLISFIIEPVNPLIQNLHTNFFIATLAGGVVAAIFAFFIGWPVLKLSGDYLAIASLGFAEVIRIIALNAQSVTNGALGLKGIPEYTNTWWAWGWLLITVVFIVSLVKSSYGRALLAIREDRVAAEAMGINVFKHELMSFIIGAFFAGISGALYAHWLTTIDPKITTLGPILTFYILIMIVLGGLGSITGSVVGGVMFALLMEWLRNLEDPFTLFGLSFPNGIKGLRLLVISTIFILTMIFWNRGIFGRNELTWNSIYRFFKKRGVKK</sequence>
<proteinExistence type="predicted"/>
<dbReference type="STRING" id="1123380.SAMN02745199_0112"/>
<dbReference type="EMBL" id="FQXN01000001">
    <property type="protein sequence ID" value="SHH16878.1"/>
    <property type="molecule type" value="Genomic_DNA"/>
</dbReference>
<feature type="transmembrane region" description="Helical" evidence="6">
    <location>
        <begin position="222"/>
        <end position="244"/>
    </location>
</feature>
<feature type="transmembrane region" description="Helical" evidence="6">
    <location>
        <begin position="136"/>
        <end position="155"/>
    </location>
</feature>
<evidence type="ECO:0000256" key="2">
    <source>
        <dbReference type="ARBA" id="ARBA00022475"/>
    </source>
</evidence>
<gene>
    <name evidence="7" type="ORF">SAMN02745199_0112</name>
</gene>
<reference evidence="8" key="1">
    <citation type="submission" date="2016-11" db="EMBL/GenBank/DDBJ databases">
        <authorList>
            <person name="Varghese N."/>
            <person name="Submissions S."/>
        </authorList>
    </citation>
    <scope>NUCLEOTIDE SEQUENCE [LARGE SCALE GENOMIC DNA]</scope>
    <source>
        <strain evidence="8">DSM 15807</strain>
    </source>
</reference>
<dbReference type="OrthoDB" id="9789927at2"/>
<accession>A0A1M5QSE6</accession>
<dbReference type="AlphaFoldDB" id="A0A1M5QSE6"/>
<keyword evidence="8" id="KW-1185">Reference proteome</keyword>
<feature type="transmembrane region" description="Helical" evidence="6">
    <location>
        <begin position="307"/>
        <end position="327"/>
    </location>
</feature>
<comment type="subcellular location">
    <subcellularLocation>
        <location evidence="1">Cell membrane</location>
        <topology evidence="1">Multi-pass membrane protein</topology>
    </subcellularLocation>
</comment>
<dbReference type="RefSeq" id="WP_073070972.1">
    <property type="nucleotide sequence ID" value="NZ_FQXN01000001.1"/>
</dbReference>
<feature type="transmembrane region" description="Helical" evidence="6">
    <location>
        <begin position="103"/>
        <end position="130"/>
    </location>
</feature>
<evidence type="ECO:0000256" key="6">
    <source>
        <dbReference type="SAM" id="Phobius"/>
    </source>
</evidence>
<evidence type="ECO:0000256" key="3">
    <source>
        <dbReference type="ARBA" id="ARBA00022692"/>
    </source>
</evidence>
<dbReference type="Pfam" id="PF02653">
    <property type="entry name" value="BPD_transp_2"/>
    <property type="match status" value="1"/>
</dbReference>
<keyword evidence="5 6" id="KW-0472">Membrane</keyword>
<feature type="transmembrane region" description="Helical" evidence="6">
    <location>
        <begin position="256"/>
        <end position="287"/>
    </location>
</feature>
<name>A0A1M5QSE6_9BACT</name>
<keyword evidence="3 6" id="KW-0812">Transmembrane</keyword>
<dbReference type="InterPro" id="IPR043428">
    <property type="entry name" value="LivM-like"/>
</dbReference>